<organism evidence="3 4">
    <name type="scientific">Lentisphaera profundi</name>
    <dbReference type="NCBI Taxonomy" id="1658616"/>
    <lineage>
        <taxon>Bacteria</taxon>
        <taxon>Pseudomonadati</taxon>
        <taxon>Lentisphaerota</taxon>
        <taxon>Lentisphaeria</taxon>
        <taxon>Lentisphaerales</taxon>
        <taxon>Lentisphaeraceae</taxon>
        <taxon>Lentisphaera</taxon>
    </lineage>
</organism>
<dbReference type="EMBL" id="CP117812">
    <property type="protein sequence ID" value="WDE98706.1"/>
    <property type="molecule type" value="Genomic_DNA"/>
</dbReference>
<dbReference type="Proteomes" id="UP001214250">
    <property type="component" value="Chromosome 2"/>
</dbReference>
<name>A0ABY7VWS7_9BACT</name>
<evidence type="ECO:0000313" key="3">
    <source>
        <dbReference type="EMBL" id="WDE98706.1"/>
    </source>
</evidence>
<evidence type="ECO:0000256" key="1">
    <source>
        <dbReference type="SAM" id="SignalP"/>
    </source>
</evidence>
<sequence length="376" mass="42578">MKIILSLCVFLLSVVNATEIESLFKSKETTNIPASQFAEKYNDFQWEGENTRVAISKNSSVVGFSAYESLAYFTATGKLVRLDSWLYNKGDQDTMSVDAFEKMYLEVLKKLSSYFGVQPKRFAKDGATRGLAYSFMISQKHEVRLLVGYDKKKNEANYLSLVMRNYATSDRVNSESKTKAFLKKTETGDVYITKIPMIDQGDKGYCVPATLTRIGQHYGVDVSMHELAMVANSSSDGGTSPRKAMDAVKKGRIALSIRDIKVSFYDKNPYFLSAGTIRSMAKKISEKDRNMAKFEKEIIKRINRGRMVAWSMMVGAFEEKGAREGSWGGHMRMIIGYNLKTHEILYSDSWGRGHELKRWPLKYAYLVTTGLYDVVP</sequence>
<evidence type="ECO:0000259" key="2">
    <source>
        <dbReference type="Pfam" id="PF13529"/>
    </source>
</evidence>
<dbReference type="Gene3D" id="3.90.70.10">
    <property type="entry name" value="Cysteine proteinases"/>
    <property type="match status" value="1"/>
</dbReference>
<gene>
    <name evidence="3" type="ORF">PQO03_12750</name>
</gene>
<dbReference type="Pfam" id="PF13529">
    <property type="entry name" value="Peptidase_C39_2"/>
    <property type="match status" value="1"/>
</dbReference>
<keyword evidence="4" id="KW-1185">Reference proteome</keyword>
<accession>A0ABY7VWS7</accession>
<dbReference type="RefSeq" id="WP_274153575.1">
    <property type="nucleotide sequence ID" value="NZ_CP117812.1"/>
</dbReference>
<protein>
    <submittedName>
        <fullName evidence="3">C39 family peptidase</fullName>
    </submittedName>
</protein>
<keyword evidence="1" id="KW-0732">Signal</keyword>
<feature type="signal peptide" evidence="1">
    <location>
        <begin position="1"/>
        <end position="17"/>
    </location>
</feature>
<evidence type="ECO:0000313" key="4">
    <source>
        <dbReference type="Proteomes" id="UP001214250"/>
    </source>
</evidence>
<feature type="chain" id="PRO_5046015800" evidence="1">
    <location>
        <begin position="18"/>
        <end position="376"/>
    </location>
</feature>
<dbReference type="InterPro" id="IPR039564">
    <property type="entry name" value="Peptidase_C39-like"/>
</dbReference>
<reference evidence="3 4" key="1">
    <citation type="submission" date="2023-02" db="EMBL/GenBank/DDBJ databases">
        <title>Genome sequence of Lentisphaera profundi SAORIC-696.</title>
        <authorList>
            <person name="Kim e."/>
            <person name="Cho J.-C."/>
            <person name="Choi A."/>
            <person name="Kang I."/>
        </authorList>
    </citation>
    <scope>NUCLEOTIDE SEQUENCE [LARGE SCALE GENOMIC DNA]</scope>
    <source>
        <strain evidence="3 4">SAORIC-696</strain>
    </source>
</reference>
<feature type="domain" description="Peptidase C39-like" evidence="2">
    <location>
        <begin position="194"/>
        <end position="350"/>
    </location>
</feature>
<proteinExistence type="predicted"/>